<dbReference type="SUPFAM" id="SSF49313">
    <property type="entry name" value="Cadherin-like"/>
    <property type="match status" value="1"/>
</dbReference>
<name>A0A7K7WWQ2_9AVES</name>
<dbReference type="AlphaFoldDB" id="A0A7K7WWQ2"/>
<dbReference type="InterPro" id="IPR002126">
    <property type="entry name" value="Cadherin-like_dom"/>
</dbReference>
<dbReference type="GO" id="GO:0007156">
    <property type="term" value="P:homophilic cell adhesion via plasma membrane adhesion molecules"/>
    <property type="evidence" value="ECO:0007669"/>
    <property type="project" value="InterPro"/>
</dbReference>
<sequence length="71" mass="7636">VSATDADDGVNGEVIFLFQQISLKASEIFHLDTETGVITLSSSLDFEERVVHDLQVQAKDGGDLSDTAKVI</sequence>
<dbReference type="PROSITE" id="PS50268">
    <property type="entry name" value="CADHERIN_2"/>
    <property type="match status" value="1"/>
</dbReference>
<dbReference type="GO" id="GO:0005886">
    <property type="term" value="C:plasma membrane"/>
    <property type="evidence" value="ECO:0007669"/>
    <property type="project" value="TreeGrafter"/>
</dbReference>
<keyword evidence="6" id="KW-0106">Calcium</keyword>
<feature type="non-terminal residue" evidence="8">
    <location>
        <position position="71"/>
    </location>
</feature>
<dbReference type="Gene3D" id="2.60.40.60">
    <property type="entry name" value="Cadherins"/>
    <property type="match status" value="1"/>
</dbReference>
<dbReference type="InterPro" id="IPR050174">
    <property type="entry name" value="Protocadherin/Cadherin-CA"/>
</dbReference>
<keyword evidence="3" id="KW-1133">Transmembrane helix</keyword>
<dbReference type="Proteomes" id="UP000531559">
    <property type="component" value="Unassembled WGS sequence"/>
</dbReference>
<protein>
    <submittedName>
        <fullName evidence="8">PCDGB protein</fullName>
    </submittedName>
</protein>
<organism evidence="8 9">
    <name type="scientific">Nothocercus julius</name>
    <dbReference type="NCBI Taxonomy" id="2585813"/>
    <lineage>
        <taxon>Eukaryota</taxon>
        <taxon>Metazoa</taxon>
        <taxon>Chordata</taxon>
        <taxon>Craniata</taxon>
        <taxon>Vertebrata</taxon>
        <taxon>Euteleostomi</taxon>
        <taxon>Archelosauria</taxon>
        <taxon>Archosauria</taxon>
        <taxon>Dinosauria</taxon>
        <taxon>Saurischia</taxon>
        <taxon>Theropoda</taxon>
        <taxon>Coelurosauria</taxon>
        <taxon>Aves</taxon>
        <taxon>Palaeognathae</taxon>
        <taxon>Tinamiformes</taxon>
        <taxon>Tinamidae</taxon>
        <taxon>Nothocercus</taxon>
    </lineage>
</organism>
<accession>A0A7K7WWQ2</accession>
<dbReference type="OrthoDB" id="9990384at2759"/>
<evidence type="ECO:0000256" key="5">
    <source>
        <dbReference type="ARBA" id="ARBA00023180"/>
    </source>
</evidence>
<gene>
    <name evidence="8" type="primary">Pcdhga11</name>
    <name evidence="8" type="ORF">NOTJUL_R14731</name>
</gene>
<evidence type="ECO:0000256" key="2">
    <source>
        <dbReference type="ARBA" id="ARBA00022692"/>
    </source>
</evidence>
<evidence type="ECO:0000256" key="6">
    <source>
        <dbReference type="PROSITE-ProRule" id="PRU00043"/>
    </source>
</evidence>
<dbReference type="GO" id="GO:0005509">
    <property type="term" value="F:calcium ion binding"/>
    <property type="evidence" value="ECO:0007669"/>
    <property type="project" value="UniProtKB-UniRule"/>
</dbReference>
<proteinExistence type="predicted"/>
<keyword evidence="9" id="KW-1185">Reference proteome</keyword>
<feature type="domain" description="Cadherin" evidence="7">
    <location>
        <begin position="1"/>
        <end position="70"/>
    </location>
</feature>
<comment type="caution">
    <text evidence="8">The sequence shown here is derived from an EMBL/GenBank/DDBJ whole genome shotgun (WGS) entry which is preliminary data.</text>
</comment>
<reference evidence="8 9" key="1">
    <citation type="submission" date="2019-09" db="EMBL/GenBank/DDBJ databases">
        <title>Bird 10,000 Genomes (B10K) Project - Family phase.</title>
        <authorList>
            <person name="Zhang G."/>
        </authorList>
    </citation>
    <scope>NUCLEOTIDE SEQUENCE [LARGE SCALE GENOMIC DNA]</scope>
    <source>
        <strain evidence="8">B10K-MSB-01</strain>
    </source>
</reference>
<dbReference type="CDD" id="cd11304">
    <property type="entry name" value="Cadherin_repeat"/>
    <property type="match status" value="1"/>
</dbReference>
<comment type="subcellular location">
    <subcellularLocation>
        <location evidence="1">Membrane</location>
        <topology evidence="1">Single-pass membrane protein</topology>
    </subcellularLocation>
</comment>
<dbReference type="InterPro" id="IPR015919">
    <property type="entry name" value="Cadherin-like_sf"/>
</dbReference>
<dbReference type="Pfam" id="PF00028">
    <property type="entry name" value="Cadherin"/>
    <property type="match status" value="1"/>
</dbReference>
<evidence type="ECO:0000256" key="1">
    <source>
        <dbReference type="ARBA" id="ARBA00004167"/>
    </source>
</evidence>
<dbReference type="PANTHER" id="PTHR24028:SF234">
    <property type="entry name" value="PROTOCADHERIN GAMMA-A3"/>
    <property type="match status" value="1"/>
</dbReference>
<keyword evidence="5" id="KW-0325">Glycoprotein</keyword>
<dbReference type="EMBL" id="VZSV01004160">
    <property type="protein sequence ID" value="NXA57693.1"/>
    <property type="molecule type" value="Genomic_DNA"/>
</dbReference>
<evidence type="ECO:0000259" key="7">
    <source>
        <dbReference type="PROSITE" id="PS50268"/>
    </source>
</evidence>
<evidence type="ECO:0000313" key="8">
    <source>
        <dbReference type="EMBL" id="NXA57693.1"/>
    </source>
</evidence>
<evidence type="ECO:0000313" key="9">
    <source>
        <dbReference type="Proteomes" id="UP000531559"/>
    </source>
</evidence>
<dbReference type="PANTHER" id="PTHR24028">
    <property type="entry name" value="CADHERIN-87A"/>
    <property type="match status" value="1"/>
</dbReference>
<feature type="non-terminal residue" evidence="8">
    <location>
        <position position="1"/>
    </location>
</feature>
<keyword evidence="2" id="KW-0812">Transmembrane</keyword>
<dbReference type="SMART" id="SM00112">
    <property type="entry name" value="CA"/>
    <property type="match status" value="1"/>
</dbReference>
<evidence type="ECO:0000256" key="4">
    <source>
        <dbReference type="ARBA" id="ARBA00023136"/>
    </source>
</evidence>
<keyword evidence="4" id="KW-0472">Membrane</keyword>
<evidence type="ECO:0000256" key="3">
    <source>
        <dbReference type="ARBA" id="ARBA00022989"/>
    </source>
</evidence>